<feature type="compositionally biased region" description="Polar residues" evidence="2">
    <location>
        <begin position="177"/>
        <end position="195"/>
    </location>
</feature>
<organism evidence="4 5">
    <name type="scientific">Orbilia ellipsospora</name>
    <dbReference type="NCBI Taxonomy" id="2528407"/>
    <lineage>
        <taxon>Eukaryota</taxon>
        <taxon>Fungi</taxon>
        <taxon>Dikarya</taxon>
        <taxon>Ascomycota</taxon>
        <taxon>Pezizomycotina</taxon>
        <taxon>Orbiliomycetes</taxon>
        <taxon>Orbiliales</taxon>
        <taxon>Orbiliaceae</taxon>
        <taxon>Orbilia</taxon>
    </lineage>
</organism>
<keyword evidence="1" id="KW-0863">Zinc-finger</keyword>
<dbReference type="PROSITE" id="PS50157">
    <property type="entry name" value="ZINC_FINGER_C2H2_2"/>
    <property type="match status" value="1"/>
</dbReference>
<evidence type="ECO:0000313" key="5">
    <source>
        <dbReference type="Proteomes" id="UP001365542"/>
    </source>
</evidence>
<feature type="region of interest" description="Disordered" evidence="2">
    <location>
        <begin position="52"/>
        <end position="102"/>
    </location>
</feature>
<comment type="caution">
    <text evidence="4">The sequence shown here is derived from an EMBL/GenBank/DDBJ whole genome shotgun (WGS) entry which is preliminary data.</text>
</comment>
<dbReference type="PROSITE" id="PS00028">
    <property type="entry name" value="ZINC_FINGER_C2H2_1"/>
    <property type="match status" value="1"/>
</dbReference>
<feature type="region of interest" description="Disordered" evidence="2">
    <location>
        <begin position="177"/>
        <end position="217"/>
    </location>
</feature>
<reference evidence="4 5" key="1">
    <citation type="submission" date="2019-10" db="EMBL/GenBank/DDBJ databases">
        <authorList>
            <person name="Palmer J.M."/>
        </authorList>
    </citation>
    <scope>NUCLEOTIDE SEQUENCE [LARGE SCALE GENOMIC DNA]</scope>
    <source>
        <strain evidence="4 5">TWF694</strain>
    </source>
</reference>
<feature type="domain" description="C2H2-type" evidence="3">
    <location>
        <begin position="836"/>
        <end position="865"/>
    </location>
</feature>
<keyword evidence="1" id="KW-0862">Zinc</keyword>
<feature type="compositionally biased region" description="Polar residues" evidence="2">
    <location>
        <begin position="820"/>
        <end position="831"/>
    </location>
</feature>
<evidence type="ECO:0000313" key="4">
    <source>
        <dbReference type="EMBL" id="KAK6544814.1"/>
    </source>
</evidence>
<gene>
    <name evidence="4" type="ORF">TWF694_001496</name>
</gene>
<dbReference type="EMBL" id="JAVHJO010000001">
    <property type="protein sequence ID" value="KAK6544814.1"/>
    <property type="molecule type" value="Genomic_DNA"/>
</dbReference>
<feature type="compositionally biased region" description="Polar residues" evidence="2">
    <location>
        <begin position="63"/>
        <end position="74"/>
    </location>
</feature>
<keyword evidence="1" id="KW-0479">Metal-binding</keyword>
<feature type="compositionally biased region" description="Polar residues" evidence="2">
    <location>
        <begin position="796"/>
        <end position="806"/>
    </location>
</feature>
<feature type="region of interest" description="Disordered" evidence="2">
    <location>
        <begin position="789"/>
        <end position="834"/>
    </location>
</feature>
<sequence>MKEHQLHRHLNFGAVNRIACSHEWCRQGYFGPFALLKIDNHNTKVHNSTRDPAIFRAPPLRPNGNTGTRGTSLACSLADIGSEESKSSGQTSESPLSLPDDNGTESLVSEIYYHLKAHKVMRRSRAPVFDAWLRERNSVPVNERIAARFLTDEILFNGQSHGIVQDREFPIQDIVANTASNGTNPDTHSNSCKTAEQSDRKRTNADTASTTLEDQHYAKEIDLQAPNCHIGRTSEEPVANTTENFYDGYETSSGGSSRHSWTHEMNEQSHFIHRTWVLSMPERANDESSLMDTQTENAAHGQTDTDNALTDTMTTFYNYPKFLPEESLIPDPNVYELQEPYVSLSEPSLDEHRPPFSSVDPTVAGLFKFASNAYYKLKRASATGSNALQTFVQGLKGVNEILRVGCAALQDILAGHALCTLRDIYCYLHVAYAMYQLEKPQQKTQMPLTTFKEDLNLFRDLLPQSSCVENQYDNRDIFDEIVNIMWTEFEDAINWNNEHTSNSQFGTGYDAMSTLPAALRKFIHQGFRNDGCSCSPMRGPPPPQLVTNARSSVYEPTTARESFALDWSFIPAHLRLQFSKVTYTIVAFLSRLSRLELMIFYISGTISSILFWTDTDPPLRPSKDGCRLCGNPVPVPECRTCGLALMKLREQPTLINLFKGFYEIVSAFTAPLENQAAMNPLDNPIINRGERQLDNLSNTCCGAMICVNNPTMVSEIILPGSNSFLVGDEAHSTLPDSLLAQKEYSSSDTLHPLREYQKAVTKSPKSHGNFPSKRLLAEITDFKDTSLHFDGDDTSSETSTMLSSHNPPKRRRKLSWGPNEGQSEGRQLSSPENRRYHCNFEGCGTTFTKLENRNRHHKSHRSQVIYTARCQYPGCKSKRSAPLDSVAISNLQLHQRSNHSEWFDLTLAEDRFAVTYVRK</sequence>
<evidence type="ECO:0000259" key="3">
    <source>
        <dbReference type="PROSITE" id="PS50157"/>
    </source>
</evidence>
<dbReference type="InterPro" id="IPR013087">
    <property type="entry name" value="Znf_C2H2_type"/>
</dbReference>
<accession>A0AAV9XUB1</accession>
<name>A0AAV9XUB1_9PEZI</name>
<dbReference type="SMART" id="SM00355">
    <property type="entry name" value="ZnF_C2H2"/>
    <property type="match status" value="2"/>
</dbReference>
<dbReference type="GO" id="GO:0008270">
    <property type="term" value="F:zinc ion binding"/>
    <property type="evidence" value="ECO:0007669"/>
    <property type="project" value="UniProtKB-KW"/>
</dbReference>
<proteinExistence type="predicted"/>
<dbReference type="AlphaFoldDB" id="A0AAV9XUB1"/>
<evidence type="ECO:0000256" key="1">
    <source>
        <dbReference type="PROSITE-ProRule" id="PRU00042"/>
    </source>
</evidence>
<dbReference type="Proteomes" id="UP001365542">
    <property type="component" value="Unassembled WGS sequence"/>
</dbReference>
<keyword evidence="5" id="KW-1185">Reference proteome</keyword>
<evidence type="ECO:0000256" key="2">
    <source>
        <dbReference type="SAM" id="MobiDB-lite"/>
    </source>
</evidence>
<dbReference type="Gene3D" id="3.30.160.60">
    <property type="entry name" value="Classic Zinc Finger"/>
    <property type="match status" value="1"/>
</dbReference>
<protein>
    <recommendedName>
        <fullName evidence="3">C2H2-type domain-containing protein</fullName>
    </recommendedName>
</protein>